<comment type="catalytic activity">
    <reaction evidence="9 16">
        <text>D-sedoheptulose 7-phosphate + D-glyceraldehyde 3-phosphate = aldehydo-D-ribose 5-phosphate + D-xylulose 5-phosphate</text>
        <dbReference type="Rhea" id="RHEA:10508"/>
        <dbReference type="ChEBI" id="CHEBI:57483"/>
        <dbReference type="ChEBI" id="CHEBI:57737"/>
        <dbReference type="ChEBI" id="CHEBI:58273"/>
        <dbReference type="ChEBI" id="CHEBI:59776"/>
        <dbReference type="EC" id="2.2.1.1"/>
    </reaction>
</comment>
<dbReference type="Gene3D" id="3.40.50.970">
    <property type="match status" value="2"/>
</dbReference>
<feature type="binding site" evidence="13">
    <location>
        <position position="438"/>
    </location>
    <ligand>
        <name>thiamine diphosphate</name>
        <dbReference type="ChEBI" id="CHEBI:58937"/>
    </ligand>
</feature>
<feature type="binding site" evidence="12">
    <location>
        <position position="358"/>
    </location>
    <ligand>
        <name>substrate</name>
    </ligand>
</feature>
<dbReference type="InterPro" id="IPR005478">
    <property type="entry name" value="Transketolase_bac-like"/>
</dbReference>
<dbReference type="InterPro" id="IPR005475">
    <property type="entry name" value="Transketolase-like_Pyr-bd"/>
</dbReference>
<comment type="cofactor">
    <cofactor evidence="13">
        <name>thiamine diphosphate</name>
        <dbReference type="ChEBI" id="CHEBI:58937"/>
    </cofactor>
    <text evidence="13">Binds 1 thiamine pyrophosphate per subunit. During the reaction, the substrate forms a covalent intermediate with the cofactor.</text>
</comment>
<protein>
    <recommendedName>
        <fullName evidence="4 10">Transketolase</fullName>
        <ecNumber evidence="3 10">2.2.1.1</ecNumber>
    </recommendedName>
</protein>
<gene>
    <name evidence="18" type="ORF">BEP19_14585</name>
</gene>
<dbReference type="NCBIfam" id="TIGR00232">
    <property type="entry name" value="tktlase_bact"/>
    <property type="match status" value="1"/>
</dbReference>
<comment type="similarity">
    <text evidence="1 16">Belongs to the transketolase family.</text>
</comment>
<evidence type="ECO:0000256" key="12">
    <source>
        <dbReference type="PIRSR" id="PIRSR605478-2"/>
    </source>
</evidence>
<dbReference type="GO" id="GO:0006098">
    <property type="term" value="P:pentose-phosphate shunt"/>
    <property type="evidence" value="ECO:0007669"/>
    <property type="project" value="TreeGrafter"/>
</dbReference>
<sequence length="668" mass="72827">MTSSNLDQLAINALRTLSIDMVEQANSGHPGMPMGAAPMAYALWAKQMKHNPNNPEWYDRDRFVLSAGHGSALLYSLLHLTGYDLSLDDLKQFRQWNSRTPGHPEYGYTPGVEATTGPLGQGISMAVGMAMAEAHLAATYNKDGHEIVNHYTYTICGDGDLMEGVSAEAASMAGHMGLGKLIVMYDSNDISLDGELSFAFTESIEARYQSYGWQYIRVENGNDIEEIGRALAAAKQDTKRPTMIEIRTVIGYGSPNKAGKSAAHGAPLGAEENTLTRQYYGWEYEPFQIPDEIRAHFATIKEQGQQQEQEWNEKFTAYKQAYPELAAQFEQAMKGELPKGWDAELPVYQPDSPKMATRESSGTALNAIAQTVPTLFGGSADLASSNNTTLKGYDIFETKNYAGRNVWFGVREFAMACALNGLALHGGVRPYGATFFVFSDYLRPAVRLSALMGQPVIYVLTHDSIAVGEDGPTHEPVEHLPSLRVMPNLTVMRPADANETIQAYRFAMEQNETPIAMVLTRQKLPVLSGTAEKARDGVANGAYVLADPANGAKPQVILLATGSEVSLAVEAQQVLASKGIAARVVSMPSWERFELQSQDYKDTVILPDVKARVAIEMATPLGWERYVGDQGAIIGVNGFGASAPGDTVIKEYGFTVENVVKHAEQVLK</sequence>
<evidence type="ECO:0000256" key="7">
    <source>
        <dbReference type="ARBA" id="ARBA00022842"/>
    </source>
</evidence>
<dbReference type="SUPFAM" id="SSF52518">
    <property type="entry name" value="Thiamin diphosphate-binding fold (THDP-binding)"/>
    <property type="match status" value="2"/>
</dbReference>
<evidence type="ECO:0000256" key="16">
    <source>
        <dbReference type="RuleBase" id="RU004996"/>
    </source>
</evidence>
<keyword evidence="8 13" id="KW-0786">Thiamine pyrophosphate</keyword>
<dbReference type="FunFam" id="3.40.50.970:FF:000004">
    <property type="entry name" value="Transketolase"/>
    <property type="match status" value="1"/>
</dbReference>
<dbReference type="Pfam" id="PF00456">
    <property type="entry name" value="Transketolase_N"/>
    <property type="match status" value="1"/>
</dbReference>
<dbReference type="SMART" id="SM00861">
    <property type="entry name" value="Transket_pyr"/>
    <property type="match status" value="1"/>
</dbReference>
<evidence type="ECO:0000256" key="3">
    <source>
        <dbReference type="ARBA" id="ARBA00013152"/>
    </source>
</evidence>
<dbReference type="CDD" id="cd07033">
    <property type="entry name" value="TPP_PYR_DXS_TK_like"/>
    <property type="match status" value="1"/>
</dbReference>
<comment type="function">
    <text evidence="16">Catalyzes the transfer of a two-carbon ketol group from a ketose donor to an aldose acceptor, via a covalent intermediate with the cofactor thiamine pyrophosphate.</text>
</comment>
<comment type="subunit">
    <text evidence="2 16">Homodimer.</text>
</comment>
<feature type="site" description="Important for catalytic activity" evidence="15">
    <location>
        <position position="29"/>
    </location>
</feature>
<dbReference type="SUPFAM" id="SSF52922">
    <property type="entry name" value="TK C-terminal domain-like"/>
    <property type="match status" value="1"/>
</dbReference>
<feature type="binding site" evidence="13">
    <location>
        <position position="264"/>
    </location>
    <ligand>
        <name>thiamine diphosphate</name>
        <dbReference type="ChEBI" id="CHEBI:58937"/>
    </ligand>
</feature>
<dbReference type="InterPro" id="IPR029061">
    <property type="entry name" value="THDP-binding"/>
</dbReference>
<feature type="binding site" evidence="12">
    <location>
        <position position="264"/>
    </location>
    <ligand>
        <name>substrate</name>
    </ligand>
</feature>
<dbReference type="InterPro" id="IPR005474">
    <property type="entry name" value="Transketolase_N"/>
</dbReference>
<comment type="cofactor">
    <cofactor evidence="16">
        <name>Mg(2+)</name>
        <dbReference type="ChEBI" id="CHEBI:18420"/>
    </cofactor>
    <cofactor evidence="16">
        <name>Ca(2+)</name>
        <dbReference type="ChEBI" id="CHEBI:29108"/>
    </cofactor>
    <cofactor evidence="16">
        <name>Mn(2+)</name>
        <dbReference type="ChEBI" id="CHEBI:29035"/>
    </cofactor>
    <cofactor evidence="16">
        <name>Co(2+)</name>
        <dbReference type="ChEBI" id="CHEBI:48828"/>
    </cofactor>
    <text evidence="16">Binds 1 Mg(2+) ion per subunit. Can also utilize other divalent metal cations, such as Ca(2+), Mn(2+) and Co(2+).</text>
</comment>
<dbReference type="PROSITE" id="PS00801">
    <property type="entry name" value="TRANSKETOLASE_1"/>
    <property type="match status" value="1"/>
</dbReference>
<evidence type="ECO:0000313" key="18">
    <source>
        <dbReference type="EMBL" id="RKD21835.1"/>
    </source>
</evidence>
<evidence type="ECO:0000256" key="11">
    <source>
        <dbReference type="PIRSR" id="PIRSR605478-1"/>
    </source>
</evidence>
<evidence type="ECO:0000256" key="15">
    <source>
        <dbReference type="PIRSR" id="PIRSR605478-5"/>
    </source>
</evidence>
<dbReference type="OrthoDB" id="8732661at2"/>
<feature type="binding site" evidence="13">
    <location>
        <position position="188"/>
    </location>
    <ligand>
        <name>thiamine diphosphate</name>
        <dbReference type="ChEBI" id="CHEBI:58937"/>
    </ligand>
</feature>
<dbReference type="PROSITE" id="PS00802">
    <property type="entry name" value="TRANSKETOLASE_2"/>
    <property type="match status" value="1"/>
</dbReference>
<feature type="binding site" evidence="14">
    <location>
        <position position="188"/>
    </location>
    <ligand>
        <name>Mg(2+)</name>
        <dbReference type="ChEBI" id="CHEBI:18420"/>
    </ligand>
</feature>
<evidence type="ECO:0000256" key="6">
    <source>
        <dbReference type="ARBA" id="ARBA00022723"/>
    </source>
</evidence>
<dbReference type="Gene3D" id="3.40.50.920">
    <property type="match status" value="1"/>
</dbReference>
<dbReference type="PANTHER" id="PTHR43522">
    <property type="entry name" value="TRANSKETOLASE"/>
    <property type="match status" value="1"/>
</dbReference>
<keyword evidence="19" id="KW-1185">Reference proteome</keyword>
<evidence type="ECO:0000256" key="1">
    <source>
        <dbReference type="ARBA" id="ARBA00007131"/>
    </source>
</evidence>
<evidence type="ECO:0000256" key="14">
    <source>
        <dbReference type="PIRSR" id="PIRSR605478-4"/>
    </source>
</evidence>
<comment type="cofactor">
    <cofactor evidence="14">
        <name>Mg(2+)</name>
        <dbReference type="ChEBI" id="CHEBI:18420"/>
    </cofactor>
    <text evidence="14">Binds 1 Mg(2+) ion per subunit. Can also utilize other divalent metal cations, such as Ca(2+), Mn(2+) and Co(2+).</text>
</comment>
<feature type="binding site" evidence="12">
    <location>
        <position position="462"/>
    </location>
    <ligand>
        <name>substrate</name>
    </ligand>
</feature>
<feature type="site" description="Important for catalytic activity" evidence="15">
    <location>
        <position position="264"/>
    </location>
</feature>
<keyword evidence="7 14" id="KW-0460">Magnesium</keyword>
<evidence type="ECO:0000256" key="4">
    <source>
        <dbReference type="ARBA" id="ARBA00016662"/>
    </source>
</evidence>
<evidence type="ECO:0000256" key="13">
    <source>
        <dbReference type="PIRSR" id="PIRSR605478-3"/>
    </source>
</evidence>
<evidence type="ECO:0000256" key="2">
    <source>
        <dbReference type="ARBA" id="ARBA00011738"/>
    </source>
</evidence>
<keyword evidence="16" id="KW-0106">Calcium</keyword>
<dbReference type="FunFam" id="3.40.50.970:FF:000003">
    <property type="entry name" value="Transketolase"/>
    <property type="match status" value="1"/>
</dbReference>
<proteinExistence type="inferred from homology"/>
<feature type="domain" description="Transketolase-like pyrimidine-binding" evidence="17">
    <location>
        <begin position="355"/>
        <end position="526"/>
    </location>
</feature>
<dbReference type="EC" id="2.2.1.1" evidence="3 10"/>
<feature type="active site" description="Proton donor" evidence="11">
    <location>
        <position position="412"/>
    </location>
</feature>
<dbReference type="RefSeq" id="WP_120190952.1">
    <property type="nucleotide sequence ID" value="NZ_MCHY01000011.1"/>
</dbReference>
<dbReference type="InterPro" id="IPR049557">
    <property type="entry name" value="Transketolase_CS"/>
</dbReference>
<reference evidence="18 19" key="1">
    <citation type="submission" date="2016-08" db="EMBL/GenBank/DDBJ databases">
        <title>Novel Firmicute Genomes.</title>
        <authorList>
            <person name="Poppleton D.I."/>
            <person name="Gribaldo S."/>
        </authorList>
    </citation>
    <scope>NUCLEOTIDE SEQUENCE [LARGE SCALE GENOMIC DNA]</scope>
    <source>
        <strain evidence="18 19">RAOx-1</strain>
    </source>
</reference>
<dbReference type="Pfam" id="PF02779">
    <property type="entry name" value="Transket_pyr"/>
    <property type="match status" value="1"/>
</dbReference>
<feature type="binding site" evidence="13">
    <location>
        <begin position="117"/>
        <end position="119"/>
    </location>
    <ligand>
        <name>thiamine diphosphate</name>
        <dbReference type="ChEBI" id="CHEBI:58937"/>
    </ligand>
</feature>
<name>A0A419SES8_9BACL</name>
<dbReference type="GO" id="GO:0004802">
    <property type="term" value="F:transketolase activity"/>
    <property type="evidence" value="ECO:0007669"/>
    <property type="project" value="UniProtKB-UniRule"/>
</dbReference>
<feature type="binding site" evidence="12">
    <location>
        <position position="29"/>
    </location>
    <ligand>
        <name>substrate</name>
    </ligand>
</feature>
<feature type="binding site" evidence="12">
    <location>
        <position position="470"/>
    </location>
    <ligand>
        <name>substrate</name>
    </ligand>
</feature>
<feature type="binding site" evidence="14">
    <location>
        <position position="158"/>
    </location>
    <ligand>
        <name>Mg(2+)</name>
        <dbReference type="ChEBI" id="CHEBI:18420"/>
    </ligand>
</feature>
<organism evidence="18 19">
    <name type="scientific">Ammoniphilus oxalaticus</name>
    <dbReference type="NCBI Taxonomy" id="66863"/>
    <lineage>
        <taxon>Bacteria</taxon>
        <taxon>Bacillati</taxon>
        <taxon>Bacillota</taxon>
        <taxon>Bacilli</taxon>
        <taxon>Bacillales</taxon>
        <taxon>Paenibacillaceae</taxon>
        <taxon>Aneurinibacillus group</taxon>
        <taxon>Ammoniphilus</taxon>
    </lineage>
</organism>
<evidence type="ECO:0000259" key="17">
    <source>
        <dbReference type="SMART" id="SM00861"/>
    </source>
</evidence>
<evidence type="ECO:0000313" key="19">
    <source>
        <dbReference type="Proteomes" id="UP000284219"/>
    </source>
</evidence>
<dbReference type="CDD" id="cd02012">
    <property type="entry name" value="TPP_TK"/>
    <property type="match status" value="1"/>
</dbReference>
<dbReference type="Proteomes" id="UP000284219">
    <property type="component" value="Unassembled WGS sequence"/>
</dbReference>
<feature type="binding site" evidence="13">
    <location>
        <position position="159"/>
    </location>
    <ligand>
        <name>thiamine diphosphate</name>
        <dbReference type="ChEBI" id="CHEBI:58937"/>
    </ligand>
</feature>
<dbReference type="AlphaFoldDB" id="A0A419SES8"/>
<dbReference type="InterPro" id="IPR055152">
    <property type="entry name" value="Transketolase-like_C_2"/>
</dbReference>
<feature type="binding site" evidence="12">
    <location>
        <position position="521"/>
    </location>
    <ligand>
        <name>substrate</name>
    </ligand>
</feature>
<dbReference type="InterPro" id="IPR033247">
    <property type="entry name" value="Transketolase_fam"/>
</dbReference>
<dbReference type="InterPro" id="IPR009014">
    <property type="entry name" value="Transketo_C/PFOR_II"/>
</dbReference>
<dbReference type="PANTHER" id="PTHR43522:SF2">
    <property type="entry name" value="TRANSKETOLASE 1-RELATED"/>
    <property type="match status" value="1"/>
</dbReference>
<dbReference type="EMBL" id="MCHY01000011">
    <property type="protein sequence ID" value="RKD21835.1"/>
    <property type="molecule type" value="Genomic_DNA"/>
</dbReference>
<dbReference type="GO" id="GO:0046872">
    <property type="term" value="F:metal ion binding"/>
    <property type="evidence" value="ECO:0007669"/>
    <property type="project" value="UniProtKB-KW"/>
</dbReference>
<feature type="binding site" evidence="12">
    <location>
        <position position="474"/>
    </location>
    <ligand>
        <name>substrate</name>
    </ligand>
</feature>
<comment type="caution">
    <text evidence="18">The sequence shown here is derived from an EMBL/GenBank/DDBJ whole genome shotgun (WGS) entry which is preliminary data.</text>
</comment>
<feature type="binding site" evidence="12">
    <location>
        <position position="385"/>
    </location>
    <ligand>
        <name>substrate</name>
    </ligand>
</feature>
<evidence type="ECO:0000256" key="8">
    <source>
        <dbReference type="ARBA" id="ARBA00023052"/>
    </source>
</evidence>
<feature type="binding site" evidence="14">
    <location>
        <position position="190"/>
    </location>
    <ligand>
        <name>Mg(2+)</name>
        <dbReference type="ChEBI" id="CHEBI:18420"/>
    </ligand>
</feature>
<dbReference type="GO" id="GO:0005829">
    <property type="term" value="C:cytosol"/>
    <property type="evidence" value="ECO:0007669"/>
    <property type="project" value="TreeGrafter"/>
</dbReference>
<feature type="binding site" evidence="13">
    <location>
        <position position="69"/>
    </location>
    <ligand>
        <name>thiamine diphosphate</name>
        <dbReference type="ChEBI" id="CHEBI:58937"/>
    </ligand>
</feature>
<evidence type="ECO:0000256" key="5">
    <source>
        <dbReference type="ARBA" id="ARBA00022679"/>
    </source>
</evidence>
<dbReference type="FunFam" id="3.40.50.920:FF:000003">
    <property type="entry name" value="Transketolase"/>
    <property type="match status" value="1"/>
</dbReference>
<keyword evidence="6 14" id="KW-0479">Metal-binding</keyword>
<dbReference type="Pfam" id="PF22613">
    <property type="entry name" value="Transketolase_C_1"/>
    <property type="match status" value="1"/>
</dbReference>
<keyword evidence="5 16" id="KW-0808">Transferase</keyword>
<evidence type="ECO:0000256" key="9">
    <source>
        <dbReference type="ARBA" id="ARBA00049473"/>
    </source>
</evidence>
<evidence type="ECO:0000256" key="10">
    <source>
        <dbReference type="NCBIfam" id="TIGR00232"/>
    </source>
</evidence>
<accession>A0A419SES8</accession>
<dbReference type="InterPro" id="IPR020826">
    <property type="entry name" value="Transketolase_BS"/>
</dbReference>